<dbReference type="PANTHER" id="PTHR42953">
    <property type="entry name" value="HIGH-AFFINITY ZINC UPTAKE SYSTEM PROTEIN ZNUA-RELATED"/>
    <property type="match status" value="1"/>
</dbReference>
<evidence type="ECO:0000256" key="6">
    <source>
        <dbReference type="RuleBase" id="RU003512"/>
    </source>
</evidence>
<dbReference type="SUPFAM" id="SSF53807">
    <property type="entry name" value="Helical backbone' metal receptor"/>
    <property type="match status" value="1"/>
</dbReference>
<organism evidence="7 8">
    <name type="scientific">Vitreoscilla stercoraria</name>
    <dbReference type="NCBI Taxonomy" id="61"/>
    <lineage>
        <taxon>Bacteria</taxon>
        <taxon>Pseudomonadati</taxon>
        <taxon>Pseudomonadota</taxon>
        <taxon>Betaproteobacteria</taxon>
        <taxon>Neisseriales</taxon>
        <taxon>Neisseriaceae</taxon>
        <taxon>Vitreoscilla</taxon>
    </lineage>
</organism>
<accession>A0ABY4E900</accession>
<evidence type="ECO:0000256" key="1">
    <source>
        <dbReference type="ARBA" id="ARBA00004196"/>
    </source>
</evidence>
<keyword evidence="5" id="KW-0732">Signal</keyword>
<dbReference type="PRINTS" id="PR00691">
    <property type="entry name" value="ADHESINB"/>
</dbReference>
<proteinExistence type="inferred from homology"/>
<dbReference type="PANTHER" id="PTHR42953:SF1">
    <property type="entry name" value="METAL-BINDING PROTEIN HI_0362-RELATED"/>
    <property type="match status" value="1"/>
</dbReference>
<comment type="similarity">
    <text evidence="2 6">Belongs to the bacterial solute-binding protein 9 family.</text>
</comment>
<dbReference type="InterPro" id="IPR050492">
    <property type="entry name" value="Bact_metal-bind_prot9"/>
</dbReference>
<keyword evidence="4" id="KW-0479">Metal-binding</keyword>
<dbReference type="Proteomes" id="UP000832034">
    <property type="component" value="Chromosome"/>
</dbReference>
<dbReference type="InterPro" id="IPR006127">
    <property type="entry name" value="ZnuA-like"/>
</dbReference>
<dbReference type="PRINTS" id="PR00690">
    <property type="entry name" value="ADHESNFAMILY"/>
</dbReference>
<comment type="subcellular location">
    <subcellularLocation>
        <location evidence="1">Cell envelope</location>
    </subcellularLocation>
</comment>
<evidence type="ECO:0000256" key="5">
    <source>
        <dbReference type="ARBA" id="ARBA00022729"/>
    </source>
</evidence>
<reference evidence="7" key="2">
    <citation type="journal article" date="2022" name="Res Sq">
        <title>Evolution of multicellular longitudinally dividing oral cavity symbionts (Neisseriaceae).</title>
        <authorList>
            <person name="Nyongesa S."/>
            <person name="Weber P."/>
            <person name="Bernet E."/>
            <person name="Pullido F."/>
            <person name="Nieckarz M."/>
            <person name="Delaby M."/>
            <person name="Nieves C."/>
            <person name="Viehboeck T."/>
            <person name="Krause N."/>
            <person name="Rivera-Millot A."/>
            <person name="Nakamura A."/>
            <person name="Vischer N."/>
            <person name="VanNieuwenhze M."/>
            <person name="Brun Y."/>
            <person name="Cava F."/>
            <person name="Bulgheresi S."/>
            <person name="Veyrier F."/>
        </authorList>
    </citation>
    <scope>NUCLEOTIDE SEQUENCE</scope>
    <source>
        <strain evidence="7">SAG 1488-6</strain>
    </source>
</reference>
<evidence type="ECO:0000256" key="4">
    <source>
        <dbReference type="ARBA" id="ARBA00022723"/>
    </source>
</evidence>
<evidence type="ECO:0000256" key="3">
    <source>
        <dbReference type="ARBA" id="ARBA00022448"/>
    </source>
</evidence>
<keyword evidence="3 6" id="KW-0813">Transport</keyword>
<dbReference type="Gene3D" id="3.40.50.1980">
    <property type="entry name" value="Nitrogenase molybdenum iron protein domain"/>
    <property type="match status" value="2"/>
</dbReference>
<evidence type="ECO:0000256" key="2">
    <source>
        <dbReference type="ARBA" id="ARBA00011028"/>
    </source>
</evidence>
<dbReference type="RefSeq" id="WP_019957455.1">
    <property type="nucleotide sequence ID" value="NZ_CP091512.1"/>
</dbReference>
<reference evidence="7" key="1">
    <citation type="submission" date="2021-12" db="EMBL/GenBank/DDBJ databases">
        <authorList>
            <person name="Veyrier F.J."/>
        </authorList>
    </citation>
    <scope>NUCLEOTIDE SEQUENCE</scope>
    <source>
        <strain evidence="7">SAG 1488-6</strain>
    </source>
</reference>
<gene>
    <name evidence="7" type="ORF">LVJ81_09205</name>
</gene>
<evidence type="ECO:0000313" key="7">
    <source>
        <dbReference type="EMBL" id="UOO91806.1"/>
    </source>
</evidence>
<protein>
    <submittedName>
        <fullName evidence="7">Zinc ABC transporter substrate-binding protein</fullName>
    </submittedName>
</protein>
<dbReference type="InterPro" id="IPR006128">
    <property type="entry name" value="Lipoprotein_PsaA-like"/>
</dbReference>
<name>A0ABY4E900_VITST</name>
<keyword evidence="8" id="KW-1185">Reference proteome</keyword>
<evidence type="ECO:0000313" key="8">
    <source>
        <dbReference type="Proteomes" id="UP000832034"/>
    </source>
</evidence>
<dbReference type="InterPro" id="IPR006129">
    <property type="entry name" value="AdhesinB"/>
</dbReference>
<dbReference type="EMBL" id="CP091512">
    <property type="protein sequence ID" value="UOO91806.1"/>
    <property type="molecule type" value="Genomic_DNA"/>
</dbReference>
<dbReference type="Pfam" id="PF01297">
    <property type="entry name" value="ZnuA"/>
    <property type="match status" value="1"/>
</dbReference>
<sequence>MLAFMPVMVWAQKPIAIVTSFSILQDITQQLGGNRVQVTTLISPNTDAHTYQLRAQDMQKIQAAQLIVLNGLSFERADIRRATQNSGKKIVHAAAGLPALPMAEHEHHASHEHGAFDPHVWHDPILMQTYSRNISQALIQIDPQSKAYYQQRLQQYQSQLQQLHTWAAQQFQNIPQAQRKALTAHESFAYLGKRYHIHFYAPQGISTHDAASAASVAALIQQIKRDKIKAVFVENMVNPKLVQQIAKETHTRQSGVLYADALSQQAPANTYLGLMRHNIQALANAMR</sequence>